<keyword evidence="13" id="KW-1185">Reference proteome</keyword>
<keyword evidence="5 12" id="KW-0378">Hydrolase</keyword>
<organism evidence="12 13">
    <name type="scientific">Mycena sanguinolenta</name>
    <dbReference type="NCBI Taxonomy" id="230812"/>
    <lineage>
        <taxon>Eukaryota</taxon>
        <taxon>Fungi</taxon>
        <taxon>Dikarya</taxon>
        <taxon>Basidiomycota</taxon>
        <taxon>Agaricomycotina</taxon>
        <taxon>Agaricomycetes</taxon>
        <taxon>Agaricomycetidae</taxon>
        <taxon>Agaricales</taxon>
        <taxon>Marasmiineae</taxon>
        <taxon>Mycenaceae</taxon>
        <taxon>Mycena</taxon>
    </lineage>
</organism>
<dbReference type="Gene3D" id="3.40.50.1700">
    <property type="entry name" value="Glycoside hydrolase family 3 C-terminal domain"/>
    <property type="match status" value="1"/>
</dbReference>
<evidence type="ECO:0000256" key="3">
    <source>
        <dbReference type="ARBA" id="ARBA00022651"/>
    </source>
</evidence>
<evidence type="ECO:0000256" key="5">
    <source>
        <dbReference type="ARBA" id="ARBA00022801"/>
    </source>
</evidence>
<comment type="similarity">
    <text evidence="2">Belongs to the glycosyl hydrolase 3 family.</text>
</comment>
<evidence type="ECO:0000256" key="2">
    <source>
        <dbReference type="ARBA" id="ARBA00005336"/>
    </source>
</evidence>
<proteinExistence type="inferred from homology"/>
<comment type="pathway">
    <text evidence="1">Glycan degradation; xylan degradation.</text>
</comment>
<name>A0A8H6ZC46_9AGAR</name>
<evidence type="ECO:0000256" key="9">
    <source>
        <dbReference type="SAM" id="MobiDB-lite"/>
    </source>
</evidence>
<keyword evidence="3" id="KW-0858">Xylan degradation</keyword>
<comment type="caution">
    <text evidence="12">The sequence shown here is derived from an EMBL/GenBank/DDBJ whole genome shotgun (WGS) entry which is preliminary data.</text>
</comment>
<reference evidence="12" key="1">
    <citation type="submission" date="2020-05" db="EMBL/GenBank/DDBJ databases">
        <title>Mycena genomes resolve the evolution of fungal bioluminescence.</title>
        <authorList>
            <person name="Tsai I.J."/>
        </authorList>
    </citation>
    <scope>NUCLEOTIDE SEQUENCE</scope>
    <source>
        <strain evidence="12">160909Yilan</strain>
    </source>
</reference>
<protein>
    <recommendedName>
        <fullName evidence="8">xylan 1,4-beta-xylosidase</fullName>
        <ecNumber evidence="8">3.2.1.37</ecNumber>
    </recommendedName>
</protein>
<comment type="catalytic activity">
    <reaction evidence="7">
        <text>Hydrolysis of (1-&gt;4)-beta-D-xylans, to remove successive D-xylose residues from the non-reducing termini.</text>
        <dbReference type="EC" id="3.2.1.37"/>
    </reaction>
</comment>
<evidence type="ECO:0000313" key="12">
    <source>
        <dbReference type="EMBL" id="KAF7376335.1"/>
    </source>
</evidence>
<dbReference type="Pfam" id="PF01915">
    <property type="entry name" value="Glyco_hydro_3_C"/>
    <property type="match status" value="1"/>
</dbReference>
<dbReference type="EMBL" id="JACAZH010000001">
    <property type="protein sequence ID" value="KAF7376335.1"/>
    <property type="molecule type" value="Genomic_DNA"/>
</dbReference>
<dbReference type="GO" id="GO:0045493">
    <property type="term" value="P:xylan catabolic process"/>
    <property type="evidence" value="ECO:0007669"/>
    <property type="project" value="UniProtKB-UniPathway"/>
</dbReference>
<evidence type="ECO:0000259" key="11">
    <source>
        <dbReference type="SMART" id="SM01217"/>
    </source>
</evidence>
<dbReference type="Pfam" id="PF14310">
    <property type="entry name" value="Fn3-like"/>
    <property type="match status" value="1"/>
</dbReference>
<dbReference type="SMART" id="SM01217">
    <property type="entry name" value="Fn3_like"/>
    <property type="match status" value="1"/>
</dbReference>
<dbReference type="InterPro" id="IPR017853">
    <property type="entry name" value="GH"/>
</dbReference>
<feature type="chain" id="PRO_5034570155" description="xylan 1,4-beta-xylosidase" evidence="10">
    <location>
        <begin position="17"/>
        <end position="849"/>
    </location>
</feature>
<dbReference type="InterPro" id="IPR036962">
    <property type="entry name" value="Glyco_hydro_3_N_sf"/>
</dbReference>
<keyword evidence="3" id="KW-0119">Carbohydrate metabolism</keyword>
<dbReference type="InterPro" id="IPR036881">
    <property type="entry name" value="Glyco_hydro_3_C_sf"/>
</dbReference>
<dbReference type="SUPFAM" id="SSF52279">
    <property type="entry name" value="Beta-D-glucan exohydrolase, C-terminal domain"/>
    <property type="match status" value="1"/>
</dbReference>
<dbReference type="GO" id="GO:0009044">
    <property type="term" value="F:xylan 1,4-beta-xylosidase activity"/>
    <property type="evidence" value="ECO:0007669"/>
    <property type="project" value="UniProtKB-EC"/>
</dbReference>
<evidence type="ECO:0000256" key="7">
    <source>
        <dbReference type="ARBA" id="ARBA00024574"/>
    </source>
</evidence>
<dbReference type="Proteomes" id="UP000623467">
    <property type="component" value="Unassembled WGS sequence"/>
</dbReference>
<dbReference type="UniPathway" id="UPA00114"/>
<accession>A0A8H6ZC46</accession>
<dbReference type="AlphaFoldDB" id="A0A8H6ZC46"/>
<feature type="region of interest" description="Disordered" evidence="9">
    <location>
        <begin position="830"/>
        <end position="849"/>
    </location>
</feature>
<feature type="domain" description="Fibronectin type III-like" evidence="11">
    <location>
        <begin position="707"/>
        <end position="777"/>
    </location>
</feature>
<dbReference type="InterPro" id="IPR001764">
    <property type="entry name" value="Glyco_hydro_3_N"/>
</dbReference>
<dbReference type="InterPro" id="IPR013783">
    <property type="entry name" value="Ig-like_fold"/>
</dbReference>
<dbReference type="EC" id="3.2.1.37" evidence="8"/>
<dbReference type="InterPro" id="IPR026891">
    <property type="entry name" value="Fn3-like"/>
</dbReference>
<keyword evidence="4 10" id="KW-0732">Signal</keyword>
<keyword evidence="3" id="KW-0624">Polysaccharide degradation</keyword>
<dbReference type="Gene3D" id="2.60.40.10">
    <property type="entry name" value="Immunoglobulins"/>
    <property type="match status" value="1"/>
</dbReference>
<dbReference type="Pfam" id="PF00933">
    <property type="entry name" value="Glyco_hydro_3"/>
    <property type="match status" value="1"/>
</dbReference>
<evidence type="ECO:0000256" key="4">
    <source>
        <dbReference type="ARBA" id="ARBA00022729"/>
    </source>
</evidence>
<keyword evidence="6" id="KW-0326">Glycosidase</keyword>
<feature type="signal peptide" evidence="10">
    <location>
        <begin position="1"/>
        <end position="16"/>
    </location>
</feature>
<evidence type="ECO:0000256" key="1">
    <source>
        <dbReference type="ARBA" id="ARBA00004851"/>
    </source>
</evidence>
<evidence type="ECO:0000256" key="8">
    <source>
        <dbReference type="ARBA" id="ARBA00026107"/>
    </source>
</evidence>
<evidence type="ECO:0000256" key="6">
    <source>
        <dbReference type="ARBA" id="ARBA00023295"/>
    </source>
</evidence>
<gene>
    <name evidence="12" type="ORF">MSAN_00049000</name>
</gene>
<dbReference type="GO" id="GO:0031222">
    <property type="term" value="P:arabinan catabolic process"/>
    <property type="evidence" value="ECO:0007669"/>
    <property type="project" value="TreeGrafter"/>
</dbReference>
<dbReference type="InterPro" id="IPR044993">
    <property type="entry name" value="BXL"/>
</dbReference>
<evidence type="ECO:0000313" key="13">
    <source>
        <dbReference type="Proteomes" id="UP000623467"/>
    </source>
</evidence>
<dbReference type="SUPFAM" id="SSF51445">
    <property type="entry name" value="(Trans)glycosidases"/>
    <property type="match status" value="1"/>
</dbReference>
<sequence length="849" mass="91755">MLSLLAFAAVANAAFTHDNNTVSGPNTAASQVVPFTYDFVDCVNGPLSNNSICDPNKDPVTRAQALVSLFTTTELIENSVHEADGVPRLGLPAYNWWSEALHGVAWTGPGVSFAASGPFSYATSFPQIIGLGATFDDELAMAVATVISTEARAFSNAQRAGLDYFTPNINPWRDPRWGRGQETPGEDSFHTAQYVYNLIQGLQGGIDPEPYIKIIAVCKHYAAYDMDDWGGIIQRQFNAIVTTQELSEYYLQPFQSCVRDAKVNGVMCSYNSVNGVPACADSYILQTILRDYWKYDDERWVVSDCDAVQSIADEHNYTATYQAAAAAALKAGTDLNCGSTYFSYLQDAIDEGLIVREDIEKALVRAYASLARLGYFDSADKQPYRQLNWNDVSTPSSEKLAYTVAANGFVLLKNDGTLPLKKTLKKMALIGPWANATDGMQGNYFGTPPFLISPLMGAMAAGFDVTYVPGTSSVLDDSTDGFADAVAAAQAADVVVFAGGIDESVEAEGLDRTTIVWPGSQLPLIQALAGVGKPFIVLQFGAGQVDDSWLLSSKAVHILRSLLLSHFSRCFIRSMGSFGRVILDRAAEPQYSMFSWALLPPAGRLPLMQYPADYVNQVPMTDMNLRPNKTSGNPGRTYKWYTGTPVIDYGFGLHYTTFALQWHAQPAAIYDIQTLVAKAKSAAHLDIGAFDTFSVTVRNTGHTTSDFVSLMFVKTTAGPAPFPNKALIGYTRVHGVGAGSSATATIKVALNQIARTDSTGSAWLYPGAYTLSVDVPEQLTHSFVLIGTPAQLTDFPAAGPVIPPPQSSVQSDDAEHELLAVPEHKMVLEDTRPAQKVLDQGDTPWPTGA</sequence>
<dbReference type="Gene3D" id="3.20.20.300">
    <property type="entry name" value="Glycoside hydrolase, family 3, N-terminal domain"/>
    <property type="match status" value="1"/>
</dbReference>
<evidence type="ECO:0000256" key="10">
    <source>
        <dbReference type="SAM" id="SignalP"/>
    </source>
</evidence>
<dbReference type="PANTHER" id="PTHR42721:SF3">
    <property type="entry name" value="BETA-D-XYLOSIDASE 5-RELATED"/>
    <property type="match status" value="1"/>
</dbReference>
<dbReference type="PANTHER" id="PTHR42721">
    <property type="entry name" value="SUGAR HYDROLASE-RELATED"/>
    <property type="match status" value="1"/>
</dbReference>
<dbReference type="OrthoDB" id="47059at2759"/>
<dbReference type="InterPro" id="IPR002772">
    <property type="entry name" value="Glyco_hydro_3_C"/>
</dbReference>
<dbReference type="GO" id="GO:0046556">
    <property type="term" value="F:alpha-L-arabinofuranosidase activity"/>
    <property type="evidence" value="ECO:0007669"/>
    <property type="project" value="TreeGrafter"/>
</dbReference>